<dbReference type="EMBL" id="JJPK01000081">
    <property type="protein sequence ID" value="KKG60665.1"/>
    <property type="molecule type" value="Genomic_DNA"/>
</dbReference>
<evidence type="ECO:0000313" key="67">
    <source>
        <dbReference type="Proteomes" id="UP000034064"/>
    </source>
</evidence>
<dbReference type="EMBL" id="JJPG01000021">
    <property type="protein sequence ID" value="KKG55636.1"/>
    <property type="molecule type" value="Genomic_DNA"/>
</dbReference>
<dbReference type="PATRIC" id="fig|2209.39.peg.3657"/>
<evidence type="ECO:0000313" key="101">
    <source>
        <dbReference type="Proteomes" id="UP000034820"/>
    </source>
</evidence>
<dbReference type="Proteomes" id="UP000033814">
    <property type="component" value="Unassembled WGS sequence"/>
</dbReference>
<dbReference type="Proteomes" id="UP000034672">
    <property type="component" value="Unassembled WGS sequence"/>
</dbReference>
<dbReference type="EMBL" id="JJQU01000020">
    <property type="protein sequence ID" value="KKH90562.1"/>
    <property type="molecule type" value="Genomic_DNA"/>
</dbReference>
<dbReference type="EMBL" id="JJQX01000238">
    <property type="protein sequence ID" value="KKH88663.1"/>
    <property type="molecule type" value="Genomic_DNA"/>
</dbReference>
<dbReference type="Proteomes" id="UP000034424">
    <property type="component" value="Unassembled WGS sequence"/>
</dbReference>
<evidence type="ECO:0000313" key="94">
    <source>
        <dbReference type="Proteomes" id="UP000034667"/>
    </source>
</evidence>
<evidence type="ECO:0000313" key="15">
    <source>
        <dbReference type="EMBL" id="KKG66297.1"/>
    </source>
</evidence>
<reference evidence="56 57" key="1">
    <citation type="journal article" date="2015" name="ISME J.">
        <title>Genomic and phenotypic differentiation among Methanosarcina mazei populations from Columbia River sediment.</title>
        <authorList>
            <person name="Youngblut N.D."/>
            <person name="Wirth J.S."/>
            <person name="Henriksen J.R."/>
            <person name="Smith M."/>
            <person name="Simon H."/>
            <person name="Metcalf W.W."/>
            <person name="Whitaker R.J."/>
        </authorList>
    </citation>
    <scope>NUCLEOTIDE SEQUENCE [LARGE SCALE GENOMIC DNA]</scope>
    <source>
        <strain evidence="31 67">1.F.A.1A.3</strain>
        <strain evidence="32 98">1.F.A.1B.3</strain>
        <strain evidence="33 62">1.F.A.1B.4</strain>
        <strain evidence="34 74">1.F.A.2.8</strain>
        <strain evidence="36 104">1.F.M.0.5</strain>
        <strain evidence="35 81">1.H.A.0.1</strain>
        <strain evidence="38 99">1.H.A.1A.1</strain>
        <strain evidence="37 64">1.H.A.1A.3</strain>
        <strain evidence="39 96">1.H.A.1A.4</strain>
        <strain evidence="40 58">1.H.A.1A.6</strain>
        <strain evidence="41 78">1.H.A.2.1</strain>
        <strain evidence="42 75">1.H.A.2.3</strain>
        <strain evidence="43 86">1.H.A.2.6</strain>
        <strain evidence="45 97">1.H.A.2.7</strain>
        <strain evidence="44">1.H.A.2.8</strain>
        <strain evidence="46 61">1.H.M.0.1</strain>
        <strain evidence="47 105">1.H.M.1A.1</strain>
        <strain evidence="49 65">1.H.M.1A.2</strain>
        <strain evidence="48 102">1.H.M.1A.3</strain>
        <strain evidence="52 71">1.H.M.2.1</strain>
        <strain evidence="50 56">1.H.M.2.2</strain>
        <strain evidence="51 95">1.H.M.2.4</strain>
        <strain evidence="53 103">1.H.T.2.1</strain>
        <strain evidence="54 88">1.H.T.2.5</strain>
        <strain evidence="2 69">2.F.A.2.3</strain>
        <strain evidence="3 91">2.F.A.2.4</strain>
        <strain evidence="1 92">2.F.T.0.2</strain>
        <strain evidence="4 66">2.F.T.2.6</strain>
        <strain evidence="5 83">3.F.A.1A.1</strain>
        <strain evidence="6 59">3.F.A.1A.3</strain>
        <strain evidence="7 80">3.F.A.1B.1</strain>
        <strain evidence="8 90">3.F.A.2.12</strain>
        <strain evidence="10 94">3.F.A.2.3</strain>
        <strain evidence="9 70">3.F.A.2.5</strain>
        <strain evidence="13 73">3.F.A.2.6</strain>
        <strain evidence="11 76">3.F.A.2.7</strain>
        <strain evidence="12 72">3.F.T.1A.1</strain>
        <strain evidence="15 79">3.F.T.1A.2</strain>
        <strain evidence="14 89">3.F.T.1A.4</strain>
        <strain evidence="16 85">3.F.T.2.1</strain>
        <strain evidence="19">3.H.A.1A.1</strain>
        <strain evidence="18 68">3.H.A.1A.2</strain>
        <strain evidence="17 63">3.H.A.2.1</strain>
        <strain evidence="21 100">3.H.A.2.4</strain>
        <strain evidence="20 60">3.H.A.2.5</strain>
        <strain evidence="22 107">3.H.A.2.6</strain>
        <strain evidence="23 84">3.H.A.2.8</strain>
        <strain evidence="24 93">3.H.M.1A.1</strain>
        <strain evidence="26 87">3.H.M.1B.1</strain>
        <strain evidence="27 57">3.H.M.1B.2</strain>
        <strain evidence="25 77">3.H.M.1B.5</strain>
        <strain evidence="28 82">3.H.M.2.7</strain>
        <strain evidence="29 101">3.H.T.1A.1</strain>
        <strain evidence="30 106">3.H.T.1A.2</strain>
    </source>
</reference>
<dbReference type="EMBL" id="JJPB01000033">
    <property type="protein sequence ID" value="KKG33907.1"/>
    <property type="molecule type" value="Genomic_DNA"/>
</dbReference>
<evidence type="ECO:0000313" key="71">
    <source>
        <dbReference type="Proteomes" id="UP000034152"/>
    </source>
</evidence>
<dbReference type="Proteomes" id="UP000034387">
    <property type="component" value="Unassembled WGS sequence"/>
</dbReference>
<evidence type="ECO:0000313" key="69">
    <source>
        <dbReference type="Proteomes" id="UP000034142"/>
    </source>
</evidence>
<dbReference type="Proteomes" id="UP000300067">
    <property type="component" value="Chromosome"/>
</dbReference>
<evidence type="ECO:0000313" key="89">
    <source>
        <dbReference type="Proteomes" id="UP000034566"/>
    </source>
</evidence>
<evidence type="ECO:0000313" key="20">
    <source>
        <dbReference type="EMBL" id="KKG79961.1"/>
    </source>
</evidence>
<dbReference type="EMBL" id="JJQI01000103">
    <property type="protein sequence ID" value="KKH36719.1"/>
    <property type="molecule type" value="Genomic_DNA"/>
</dbReference>
<dbReference type="OrthoDB" id="133445at2157"/>
<dbReference type="EMBL" id="JJPD01000114">
    <property type="protein sequence ID" value="KKG40487.1"/>
    <property type="molecule type" value="Genomic_DNA"/>
</dbReference>
<evidence type="ECO:0000313" key="2">
    <source>
        <dbReference type="EMBL" id="KKG01556.1"/>
    </source>
</evidence>
<dbReference type="EMBL" id="CP029709">
    <property type="protein sequence ID" value="QCR15991.1"/>
    <property type="molecule type" value="Genomic_DNA"/>
</dbReference>
<evidence type="ECO:0000313" key="45">
    <source>
        <dbReference type="EMBL" id="KKH67992.1"/>
    </source>
</evidence>
<evidence type="ECO:0000313" key="40">
    <source>
        <dbReference type="EMBL" id="KKH49146.1"/>
    </source>
</evidence>
<dbReference type="EMBL" id="JJOU01000086">
    <property type="protein sequence ID" value="KKG15549.1"/>
    <property type="molecule type" value="Genomic_DNA"/>
</dbReference>
<evidence type="ECO:0000313" key="26">
    <source>
        <dbReference type="EMBL" id="KKG98388.1"/>
    </source>
</evidence>
<dbReference type="EMBL" id="JJPR01000124">
    <property type="protein sequence ID" value="KKG84425.1"/>
    <property type="molecule type" value="Genomic_DNA"/>
</dbReference>
<evidence type="ECO:0000313" key="38">
    <source>
        <dbReference type="EMBL" id="KKH35242.1"/>
    </source>
</evidence>
<evidence type="ECO:0000313" key="43">
    <source>
        <dbReference type="EMBL" id="KKH55838.1"/>
    </source>
</evidence>
<dbReference type="Proteomes" id="UP000034188">
    <property type="component" value="Unassembled WGS sequence"/>
</dbReference>
<evidence type="ECO:0000313" key="49">
    <source>
        <dbReference type="EMBL" id="KKH77266.1"/>
    </source>
</evidence>
<dbReference type="EMBL" id="JJQN01000169">
    <property type="protein sequence ID" value="KKH55838.1"/>
    <property type="molecule type" value="Genomic_DNA"/>
</dbReference>
<evidence type="ECO:0000313" key="70">
    <source>
        <dbReference type="Proteomes" id="UP000034151"/>
    </source>
</evidence>
<dbReference type="Proteomes" id="UP000034409">
    <property type="component" value="Unassembled WGS sequence"/>
</dbReference>
<dbReference type="EMBL" id="JJQE01000013">
    <property type="protein sequence ID" value="KKH32578.1"/>
    <property type="molecule type" value="Genomic_DNA"/>
</dbReference>
<proteinExistence type="predicted"/>
<evidence type="ECO:0000313" key="50">
    <source>
        <dbReference type="EMBL" id="KKH83198.1"/>
    </source>
</evidence>
<dbReference type="Proteomes" id="UP000034921">
    <property type="component" value="Unassembled WGS sequence"/>
</dbReference>
<evidence type="ECO:0000313" key="35">
    <source>
        <dbReference type="EMBL" id="KKH28742.1"/>
    </source>
</evidence>
<evidence type="ECO:0000313" key="41">
    <source>
        <dbReference type="EMBL" id="KKH54024.1"/>
    </source>
</evidence>
<dbReference type="Proteomes" id="UP000033987">
    <property type="component" value="Unassembled WGS sequence"/>
</dbReference>
<evidence type="ECO:0000313" key="19">
    <source>
        <dbReference type="EMBL" id="KKG76951.1"/>
    </source>
</evidence>
<dbReference type="Proteomes" id="UP000034279">
    <property type="component" value="Unassembled WGS sequence"/>
</dbReference>
<dbReference type="Proteomes" id="UP000034577">
    <property type="component" value="Unassembled WGS sequence"/>
</dbReference>
<dbReference type="Proteomes" id="UP000034925">
    <property type="component" value="Unassembled WGS sequence"/>
</dbReference>
<keyword evidence="91" id="KW-1185">Reference proteome</keyword>
<dbReference type="EMBL" id="JJOT01000111">
    <property type="protein sequence ID" value="KKF99217.1"/>
    <property type="molecule type" value="Genomic_DNA"/>
</dbReference>
<evidence type="ECO:0000313" key="99">
    <source>
        <dbReference type="Proteomes" id="UP000034758"/>
    </source>
</evidence>
<evidence type="ECO:0000313" key="65">
    <source>
        <dbReference type="Proteomes" id="UP000034040"/>
    </source>
</evidence>
<dbReference type="Proteomes" id="UP000034566">
    <property type="component" value="Unassembled WGS sequence"/>
</dbReference>
<protein>
    <submittedName>
        <fullName evidence="11">Uncharacterized protein</fullName>
    </submittedName>
</protein>
<dbReference type="Proteomes" id="UP000034074">
    <property type="component" value="Unassembled WGS sequence"/>
</dbReference>
<evidence type="ECO:0000313" key="91">
    <source>
        <dbReference type="Proteomes" id="UP000034578"/>
    </source>
</evidence>
<dbReference type="Proteomes" id="UP000034692">
    <property type="component" value="Unassembled WGS sequence"/>
</dbReference>
<evidence type="ECO:0000313" key="93">
    <source>
        <dbReference type="Proteomes" id="UP000034657"/>
    </source>
</evidence>
<evidence type="ECO:0000313" key="63">
    <source>
        <dbReference type="Proteomes" id="UP000034001"/>
    </source>
</evidence>
<evidence type="ECO:0000313" key="60">
    <source>
        <dbReference type="Proteomes" id="UP000033889"/>
    </source>
</evidence>
<evidence type="ECO:0000313" key="6">
    <source>
        <dbReference type="EMBL" id="KKG33907.1"/>
    </source>
</evidence>
<dbReference type="EMBL" id="JJPW01000134">
    <property type="protein sequence ID" value="KKG96107.1"/>
    <property type="molecule type" value="Genomic_DNA"/>
</dbReference>
<evidence type="ECO:0000313" key="51">
    <source>
        <dbReference type="EMBL" id="KKH88663.1"/>
    </source>
</evidence>
<evidence type="ECO:0000313" key="53">
    <source>
        <dbReference type="EMBL" id="KKH98938.1"/>
    </source>
</evidence>
<dbReference type="Proteomes" id="UP000034820">
    <property type="component" value="Unassembled WGS sequence"/>
</dbReference>
<evidence type="ECO:0000313" key="13">
    <source>
        <dbReference type="EMBL" id="KKG55636.1"/>
    </source>
</evidence>
<dbReference type="Proteomes" id="UP000034227">
    <property type="component" value="Unassembled WGS sequence"/>
</dbReference>
<evidence type="ECO:0000313" key="48">
    <source>
        <dbReference type="EMBL" id="KKH76707.1"/>
    </source>
</evidence>
<dbReference type="Proteomes" id="UP000034950">
    <property type="component" value="Unassembled WGS sequence"/>
</dbReference>
<dbReference type="EMBL" id="JJPA01000203">
    <property type="protein sequence ID" value="KKG28706.1"/>
    <property type="molecule type" value="Genomic_DNA"/>
</dbReference>
<dbReference type="Proteomes" id="UP000034064">
    <property type="component" value="Unassembled WGS sequence"/>
</dbReference>
<evidence type="ECO:0000313" key="79">
    <source>
        <dbReference type="Proteomes" id="UP000034279"/>
    </source>
</evidence>
<evidence type="ECO:0000313" key="78">
    <source>
        <dbReference type="Proteomes" id="UP000034259"/>
    </source>
</evidence>
<evidence type="ECO:0000313" key="12">
    <source>
        <dbReference type="EMBL" id="KKG49183.1"/>
    </source>
</evidence>
<dbReference type="EMBL" id="JJQR01000060">
    <property type="protein sequence ID" value="KKH76505.1"/>
    <property type="molecule type" value="Genomic_DNA"/>
</dbReference>
<reference evidence="55 108" key="2">
    <citation type="submission" date="2018-05" db="EMBL/GenBank/DDBJ databases">
        <title>Methanosarcina gilichinskyana sp. nov., a novel methanogenic archaeon isolated from Holocene permafrost, North East Russia.</title>
        <authorList>
            <person name="Oshurkova V."/>
            <person name="Meer M."/>
            <person name="Bochkareva O."/>
            <person name="Shcherbakova V."/>
        </authorList>
    </citation>
    <scope>NUCLEOTIDE SEQUENCE [LARGE SCALE GENOMIC DNA]</scope>
    <source>
        <strain evidence="55 108">JL01</strain>
    </source>
</reference>
<dbReference type="EMBL" id="JJPI01000155">
    <property type="protein sequence ID" value="KKG49183.1"/>
    <property type="molecule type" value="Genomic_DNA"/>
</dbReference>
<evidence type="ECO:0000313" key="86">
    <source>
        <dbReference type="Proteomes" id="UP000034450"/>
    </source>
</evidence>
<evidence type="ECO:0000313" key="74">
    <source>
        <dbReference type="Proteomes" id="UP000034227"/>
    </source>
</evidence>
<evidence type="ECO:0000313" key="8">
    <source>
        <dbReference type="EMBL" id="KKG40487.1"/>
    </source>
</evidence>
<dbReference type="Proteomes" id="UP000034668">
    <property type="component" value="Unassembled WGS sequence"/>
</dbReference>
<evidence type="ECO:0000313" key="75">
    <source>
        <dbReference type="Proteomes" id="UP000034232"/>
    </source>
</evidence>
<dbReference type="Proteomes" id="UP000034040">
    <property type="component" value="Unassembled WGS sequence"/>
</dbReference>
<dbReference type="Proteomes" id="UP000034733">
    <property type="component" value="Unassembled WGS sequence"/>
</dbReference>
<dbReference type="EMBL" id="JJQO01000068">
    <property type="protein sequence ID" value="KKH67992.1"/>
    <property type="molecule type" value="Genomic_DNA"/>
</dbReference>
<dbReference type="EMBL" id="JJPH01000121">
    <property type="protein sequence ID" value="KKG48892.1"/>
    <property type="molecule type" value="Genomic_DNA"/>
</dbReference>
<evidence type="ECO:0000313" key="95">
    <source>
        <dbReference type="Proteomes" id="UP000034668"/>
    </source>
</evidence>
<evidence type="ECO:0000313" key="47">
    <source>
        <dbReference type="EMBL" id="KKH76505.1"/>
    </source>
</evidence>
<evidence type="ECO:0000313" key="72">
    <source>
        <dbReference type="Proteomes" id="UP000034188"/>
    </source>
</evidence>
<evidence type="ECO:0000313" key="81">
    <source>
        <dbReference type="Proteomes" id="UP000034338"/>
    </source>
</evidence>
<evidence type="ECO:0000313" key="107">
    <source>
        <dbReference type="Proteomes" id="UP000034950"/>
    </source>
</evidence>
<dbReference type="EMBL" id="JJPO01000131">
    <property type="protein sequence ID" value="KKG70603.1"/>
    <property type="molecule type" value="Genomic_DNA"/>
</dbReference>
<name>A0A0F8F717_METMZ</name>
<dbReference type="EMBL" id="JJOR01000128">
    <property type="protein sequence ID" value="KKG01556.1"/>
    <property type="molecule type" value="Genomic_DNA"/>
</dbReference>
<dbReference type="EMBL" id="JJQH01000183">
    <property type="protein sequence ID" value="KKH35055.1"/>
    <property type="molecule type" value="Genomic_DNA"/>
</dbReference>
<dbReference type="EMBL" id="JJPS01000010">
    <property type="protein sequence ID" value="KKG94906.1"/>
    <property type="molecule type" value="Genomic_DNA"/>
</dbReference>
<evidence type="ECO:0000313" key="80">
    <source>
        <dbReference type="Proteomes" id="UP000034298"/>
    </source>
</evidence>
<dbReference type="EMBL" id="JJPN01000003">
    <property type="protein sequence ID" value="KKG75843.1"/>
    <property type="molecule type" value="Genomic_DNA"/>
</dbReference>
<evidence type="ECO:0000313" key="85">
    <source>
        <dbReference type="Proteomes" id="UP000034424"/>
    </source>
</evidence>
<dbReference type="EMBL" id="JJPC01000079">
    <property type="protein sequence ID" value="KKG34474.1"/>
    <property type="molecule type" value="Genomic_DNA"/>
</dbReference>
<evidence type="ECO:0000313" key="102">
    <source>
        <dbReference type="Proteomes" id="UP000034842"/>
    </source>
</evidence>
<evidence type="ECO:0000313" key="58">
    <source>
        <dbReference type="Proteomes" id="UP000033864"/>
    </source>
</evidence>
<evidence type="ECO:0000313" key="66">
    <source>
        <dbReference type="Proteomes" id="UP000034047"/>
    </source>
</evidence>
<evidence type="ECO:0000313" key="76">
    <source>
        <dbReference type="Proteomes" id="UP000034243"/>
    </source>
</evidence>
<evidence type="ECO:0000313" key="31">
    <source>
        <dbReference type="EMBL" id="KKH19813.1"/>
    </source>
</evidence>
<dbReference type="Proteomes" id="UP000034298">
    <property type="component" value="Unassembled WGS sequence"/>
</dbReference>
<evidence type="ECO:0000313" key="29">
    <source>
        <dbReference type="EMBL" id="KKH11798.1"/>
    </source>
</evidence>
<dbReference type="EMBL" id="JJPP01000016">
    <property type="protein sequence ID" value="KKG83445.1"/>
    <property type="molecule type" value="Genomic_DNA"/>
</dbReference>
<evidence type="ECO:0000313" key="97">
    <source>
        <dbReference type="Proteomes" id="UP000034692"/>
    </source>
</evidence>
<dbReference type="Proteomes" id="UP000034253">
    <property type="component" value="Unassembled WGS sequence"/>
</dbReference>
<evidence type="ECO:0000313" key="57">
    <source>
        <dbReference type="Proteomes" id="UP000033835"/>
    </source>
</evidence>
<evidence type="ECO:0000313" key="11">
    <source>
        <dbReference type="EMBL" id="KKG48892.1"/>
    </source>
</evidence>
<evidence type="ECO:0000313" key="73">
    <source>
        <dbReference type="Proteomes" id="UP000034195"/>
    </source>
</evidence>
<dbReference type="Proteomes" id="UP000034001">
    <property type="component" value="Unassembled WGS sequence"/>
</dbReference>
<dbReference type="EMBL" id="JJQD01000143">
    <property type="protein sequence ID" value="KKH26120.1"/>
    <property type="molecule type" value="Genomic_DNA"/>
</dbReference>
<dbReference type="EMBL" id="JJPT01000013">
    <property type="protein sequence ID" value="KKG95080.1"/>
    <property type="molecule type" value="Genomic_DNA"/>
</dbReference>
<evidence type="ECO:0000313" key="82">
    <source>
        <dbReference type="Proteomes" id="UP000034387"/>
    </source>
</evidence>
<evidence type="ECO:0000313" key="21">
    <source>
        <dbReference type="EMBL" id="KKG83445.1"/>
    </source>
</evidence>
<dbReference type="AlphaFoldDB" id="A0A0F8F717"/>
<dbReference type="EMBL" id="JJQB01000043">
    <property type="protein sequence ID" value="KKH21714.1"/>
    <property type="molecule type" value="Genomic_DNA"/>
</dbReference>
<evidence type="ECO:0000313" key="42">
    <source>
        <dbReference type="EMBL" id="KKH55045.1"/>
    </source>
</evidence>
<dbReference type="EMBL" id="JJQS01000032">
    <property type="protein sequence ID" value="KKH77266.1"/>
    <property type="molecule type" value="Genomic_DNA"/>
</dbReference>
<dbReference type="Proteomes" id="UP000034399">
    <property type="component" value="Unassembled WGS sequence"/>
</dbReference>
<dbReference type="EMBL" id="JJQJ01000106">
    <property type="protein sequence ID" value="KKH49146.1"/>
    <property type="molecule type" value="Genomic_DNA"/>
</dbReference>
<dbReference type="EMBL" id="JJPY01000014">
    <property type="protein sequence ID" value="KKH11798.1"/>
    <property type="molecule type" value="Genomic_DNA"/>
</dbReference>
<dbReference type="Proteomes" id="UP000033835">
    <property type="component" value="Unassembled WGS sequence"/>
</dbReference>
<evidence type="ECO:0000313" key="96">
    <source>
        <dbReference type="Proteomes" id="UP000034672"/>
    </source>
</evidence>
<dbReference type="Proteomes" id="UP000034842">
    <property type="component" value="Unassembled WGS sequence"/>
</dbReference>
<dbReference type="EMBL" id="JJQC01000004">
    <property type="protein sequence ID" value="KKH25752.1"/>
    <property type="molecule type" value="Genomic_DNA"/>
</dbReference>
<dbReference type="EMBL" id="JJQA01000021">
    <property type="protein sequence ID" value="KKH19813.1"/>
    <property type="molecule type" value="Genomic_DNA"/>
</dbReference>
<dbReference type="Proteomes" id="UP000034142">
    <property type="component" value="Unassembled WGS sequence"/>
</dbReference>
<dbReference type="Proteomes" id="UP000033878">
    <property type="component" value="Unassembled WGS sequence"/>
</dbReference>
<dbReference type="Proteomes" id="UP000034817">
    <property type="component" value="Unassembled WGS sequence"/>
</dbReference>
<dbReference type="Proteomes" id="UP000034944">
    <property type="component" value="Unassembled WGS sequence"/>
</dbReference>
<evidence type="ECO:0000313" key="62">
    <source>
        <dbReference type="Proteomes" id="UP000033987"/>
    </source>
</evidence>
<evidence type="ECO:0000313" key="7">
    <source>
        <dbReference type="EMBL" id="KKG34474.1"/>
    </source>
</evidence>
<evidence type="ECO:0000313" key="22">
    <source>
        <dbReference type="EMBL" id="KKG84425.1"/>
    </source>
</evidence>
<gene>
    <name evidence="55" type="ORF">DKM28_07980</name>
    <name evidence="7" type="ORF">DU30_02240</name>
    <name evidence="2" type="ORF">DU31_18140</name>
    <name evidence="12" type="ORF">DU33_18625</name>
    <name evidence="4" type="ORF">DU34_18580</name>
    <name evidence="8" type="ORF">DU35_17690</name>
    <name evidence="11" type="ORF">DU36_17030</name>
    <name evidence="35" type="ORF">DU37_16510</name>
    <name evidence="13" type="ORF">DU38_16750</name>
    <name evidence="9" type="ORF">DU39_16785</name>
    <name evidence="1" type="ORF">DU40_16825</name>
    <name evidence="10" type="ORF">DU41_16860</name>
    <name evidence="28" type="ORF">DU42_18730</name>
    <name evidence="19" type="ORF">DU43_10935</name>
    <name evidence="31" type="ORF">DU44_17155</name>
    <name evidence="14" type="ORF">DU45_19420</name>
    <name evidence="18" type="ORF">DU46_17640</name>
    <name evidence="3" type="ORF">DU47_20155</name>
    <name evidence="32" type="ORF">DU48_17700</name>
    <name evidence="6" type="ORF">DU49_17090</name>
    <name evidence="37" type="ORF">DU50_17170</name>
    <name evidence="29" type="ORF">DU51_16540</name>
    <name evidence="5" type="ORF">DU52_04325</name>
    <name evidence="38" type="ORF">DU54_16530</name>
    <name evidence="21" type="ORF">DU55_14815</name>
    <name evidence="25" type="ORF">DU56_17580</name>
    <name evidence="22" type="ORF">DU57_17680</name>
    <name evidence="34" type="ORF">DU58_01420</name>
    <name evidence="23" type="ORF">DU59_00480</name>
    <name evidence="36" type="ORF">DU60_16800</name>
    <name evidence="20" type="ORF">DU61_18560</name>
    <name evidence="30" type="ORF">DU62_17435</name>
    <name evidence="17" type="ORF">DU63_16605</name>
    <name evidence="15" type="ORF">DU64_20115</name>
    <name evidence="33" type="ORF">DU65_19405</name>
    <name evidence="26" type="ORF">DU66_00130</name>
    <name evidence="16" type="ORF">DU67_00055</name>
    <name evidence="27" type="ORF">DU68_17320</name>
    <name evidence="24" type="ORF">DU69_15730</name>
    <name evidence="39" type="ORF">DU71_17490</name>
    <name evidence="41" type="ORF">DU72_01160</name>
    <name evidence="44" type="ORF">DU73_12330</name>
    <name evidence="43" type="ORF">DU74_11855</name>
    <name evidence="45" type="ORF">DU75_17760</name>
    <name evidence="42" type="ORF">DU76_17875</name>
    <name evidence="49" type="ORF">DU77_18185</name>
    <name evidence="48" type="ORF">DU78_02035</name>
    <name evidence="51" type="ORF">DU79_00400</name>
    <name evidence="52" type="ORF">DU80_06530</name>
    <name evidence="50" type="ORF">DU82_18215</name>
    <name evidence="54" type="ORF">DU83_16945</name>
    <name evidence="53" type="ORF">DU84_18015</name>
    <name evidence="40" type="ORF">DU85_17745</name>
    <name evidence="47" type="ORF">DU86_17565</name>
    <name evidence="46" type="ORF">DU87_13895</name>
</gene>
<evidence type="ECO:0000313" key="83">
    <source>
        <dbReference type="Proteomes" id="UP000034399"/>
    </source>
</evidence>
<evidence type="ECO:0000313" key="30">
    <source>
        <dbReference type="EMBL" id="KKH15148.1"/>
    </source>
</evidence>
<evidence type="ECO:0000313" key="10">
    <source>
        <dbReference type="EMBL" id="KKG43797.1"/>
    </source>
</evidence>
<evidence type="ECO:0000313" key="24">
    <source>
        <dbReference type="EMBL" id="KKG95080.1"/>
    </source>
</evidence>
<dbReference type="EMBL" id="JJPZ01000002">
    <property type="protein sequence ID" value="KKH15148.1"/>
    <property type="molecule type" value="Genomic_DNA"/>
</dbReference>
<evidence type="ECO:0000313" key="44">
    <source>
        <dbReference type="EMBL" id="KKH66325.1"/>
    </source>
</evidence>
<dbReference type="Proteomes" id="UP000034597">
    <property type="component" value="Unassembled WGS sequence"/>
</dbReference>
<evidence type="ECO:0000313" key="52">
    <source>
        <dbReference type="EMBL" id="KKH90562.1"/>
    </source>
</evidence>
<dbReference type="Proteomes" id="UP000034338">
    <property type="component" value="Unassembled WGS sequence"/>
</dbReference>
<dbReference type="Proteomes" id="UP000033889">
    <property type="component" value="Unassembled WGS sequence"/>
</dbReference>
<evidence type="ECO:0000313" key="56">
    <source>
        <dbReference type="Proteomes" id="UP000033814"/>
    </source>
</evidence>
<evidence type="ECO:0000313" key="104">
    <source>
        <dbReference type="Proteomes" id="UP000034921"/>
    </source>
</evidence>
<evidence type="ECO:0000313" key="3">
    <source>
        <dbReference type="EMBL" id="KKG02299.1"/>
    </source>
</evidence>
<dbReference type="EMBL" id="JJRB01000123">
    <property type="protein sequence ID" value="KKI01339.1"/>
    <property type="molecule type" value="Genomic_DNA"/>
</dbReference>
<evidence type="ECO:0000313" key="90">
    <source>
        <dbReference type="Proteomes" id="UP000034577"/>
    </source>
</evidence>
<evidence type="ECO:0000313" key="36">
    <source>
        <dbReference type="EMBL" id="KKH32578.1"/>
    </source>
</evidence>
<dbReference type="Proteomes" id="UP000034195">
    <property type="component" value="Unassembled WGS sequence"/>
</dbReference>
<evidence type="ECO:0000313" key="34">
    <source>
        <dbReference type="EMBL" id="KKH26120.1"/>
    </source>
</evidence>
<evidence type="ECO:0000313" key="28">
    <source>
        <dbReference type="EMBL" id="KKH07143.1"/>
    </source>
</evidence>
<evidence type="ECO:0000313" key="106">
    <source>
        <dbReference type="Proteomes" id="UP000034944"/>
    </source>
</evidence>
<dbReference type="Proteomes" id="UP000034243">
    <property type="component" value="Unassembled WGS sequence"/>
</dbReference>
<dbReference type="Proteomes" id="UP000034872">
    <property type="component" value="Unassembled WGS sequence"/>
</dbReference>
<dbReference type="EMBL" id="JJQK01000064">
    <property type="protein sequence ID" value="KKH54024.1"/>
    <property type="molecule type" value="Genomic_DNA"/>
</dbReference>
<evidence type="ECO:0000313" key="25">
    <source>
        <dbReference type="EMBL" id="KKG96107.1"/>
    </source>
</evidence>
<dbReference type="EMBL" id="JJPJ01000014">
    <property type="protein sequence ID" value="KKG66297.1"/>
    <property type="molecule type" value="Genomic_DNA"/>
</dbReference>
<dbReference type="EMBL" id="JJQF01000108">
    <property type="protein sequence ID" value="KKH28742.1"/>
    <property type="molecule type" value="Genomic_DNA"/>
</dbReference>
<evidence type="ECO:0000313" key="37">
    <source>
        <dbReference type="EMBL" id="KKH35055.1"/>
    </source>
</evidence>
<dbReference type="Proteomes" id="UP000034151">
    <property type="component" value="Unassembled WGS sequence"/>
</dbReference>
<evidence type="ECO:0000313" key="33">
    <source>
        <dbReference type="EMBL" id="KKH25752.1"/>
    </source>
</evidence>
<sequence>MKKDILRKKIKICGKVPGLNERQTRAVERLKEIDPECEIFWDSGIKIPEFIKGTLSRPSTESP</sequence>
<dbReference type="EMBL" id="JJQM01000085">
    <property type="protein sequence ID" value="KKH55045.1"/>
    <property type="molecule type" value="Genomic_DNA"/>
</dbReference>
<evidence type="ECO:0000313" key="88">
    <source>
        <dbReference type="Proteomes" id="UP000034547"/>
    </source>
</evidence>
<dbReference type="EMBL" id="JJPL01000038">
    <property type="protein sequence ID" value="KKG67151.1"/>
    <property type="molecule type" value="Genomic_DNA"/>
</dbReference>
<evidence type="ECO:0000313" key="18">
    <source>
        <dbReference type="EMBL" id="KKG75843.1"/>
    </source>
</evidence>
<dbReference type="EMBL" id="JJPQ01000122">
    <property type="protein sequence ID" value="KKG79961.1"/>
    <property type="molecule type" value="Genomic_DNA"/>
</dbReference>
<dbReference type="EMBL" id="JJPU01000075">
    <property type="protein sequence ID" value="KKG98388.1"/>
    <property type="molecule type" value="Genomic_DNA"/>
</dbReference>
<evidence type="ECO:0000313" key="1">
    <source>
        <dbReference type="EMBL" id="KKF99217.1"/>
    </source>
</evidence>
<dbReference type="EMBL" id="JJQV01000078">
    <property type="protein sequence ID" value="KKH83198.1"/>
    <property type="molecule type" value="Genomic_DNA"/>
</dbReference>
<evidence type="ECO:0000313" key="16">
    <source>
        <dbReference type="EMBL" id="KKG67151.1"/>
    </source>
</evidence>
<evidence type="ECO:0000313" key="27">
    <source>
        <dbReference type="EMBL" id="KKH03680.1"/>
    </source>
</evidence>
<dbReference type="Proteomes" id="UP000034047">
    <property type="component" value="Unassembled WGS sequence"/>
</dbReference>
<dbReference type="EMBL" id="JJOS01000068">
    <property type="protein sequence ID" value="KKG02299.1"/>
    <property type="molecule type" value="Genomic_DNA"/>
</dbReference>
<evidence type="ECO:0000313" key="46">
    <source>
        <dbReference type="EMBL" id="KKH68992.1"/>
    </source>
</evidence>
<evidence type="ECO:0000313" key="64">
    <source>
        <dbReference type="Proteomes" id="UP000034021"/>
    </source>
</evidence>
<dbReference type="EMBL" id="JJQG01000137">
    <property type="protein sequence ID" value="KKH35242.1"/>
    <property type="molecule type" value="Genomic_DNA"/>
</dbReference>
<evidence type="ECO:0000313" key="55">
    <source>
        <dbReference type="EMBL" id="QCR15991.1"/>
    </source>
</evidence>
<evidence type="ECO:0000313" key="23">
    <source>
        <dbReference type="EMBL" id="KKG94906.1"/>
    </source>
</evidence>
<evidence type="ECO:0000313" key="39">
    <source>
        <dbReference type="EMBL" id="KKH36719.1"/>
    </source>
</evidence>
<dbReference type="Proteomes" id="UP000034021">
    <property type="component" value="Unassembled WGS sequence"/>
</dbReference>
<evidence type="ECO:0000313" key="98">
    <source>
        <dbReference type="Proteomes" id="UP000034733"/>
    </source>
</evidence>
<dbReference type="Proteomes" id="UP000034232">
    <property type="component" value="Unassembled WGS sequence"/>
</dbReference>
<dbReference type="Proteomes" id="UP000033864">
    <property type="component" value="Unassembled WGS sequence"/>
</dbReference>
<dbReference type="Proteomes" id="UP000034578">
    <property type="component" value="Unassembled WGS sequence"/>
</dbReference>
<evidence type="ECO:0000313" key="103">
    <source>
        <dbReference type="Proteomes" id="UP000034872"/>
    </source>
</evidence>
<evidence type="ECO:0000313" key="32">
    <source>
        <dbReference type="EMBL" id="KKH21714.1"/>
    </source>
</evidence>
<dbReference type="EMBL" id="JJQZ01000025">
    <property type="protein sequence ID" value="KKH98938.1"/>
    <property type="molecule type" value="Genomic_DNA"/>
</dbReference>
<dbReference type="Proteomes" id="UP000034468">
    <property type="component" value="Unassembled WGS sequence"/>
</dbReference>
<evidence type="ECO:0000313" key="77">
    <source>
        <dbReference type="Proteomes" id="UP000034253"/>
    </source>
</evidence>
<dbReference type="Proteomes" id="UP000034758">
    <property type="component" value="Unassembled WGS sequence"/>
</dbReference>
<evidence type="ECO:0000313" key="87">
    <source>
        <dbReference type="Proteomes" id="UP000034468"/>
    </source>
</evidence>
<evidence type="ECO:0000313" key="5">
    <source>
        <dbReference type="EMBL" id="KKG28706.1"/>
    </source>
</evidence>
<evidence type="ECO:0000313" key="59">
    <source>
        <dbReference type="Proteomes" id="UP000033878"/>
    </source>
</evidence>
<evidence type="ECO:0000313" key="14">
    <source>
        <dbReference type="EMBL" id="KKG60665.1"/>
    </source>
</evidence>
<dbReference type="Proteomes" id="UP000034152">
    <property type="component" value="Unassembled WGS sequence"/>
</dbReference>
<dbReference type="Proteomes" id="UP000034259">
    <property type="component" value="Unassembled WGS sequence"/>
</dbReference>
<evidence type="ECO:0000313" key="84">
    <source>
        <dbReference type="Proteomes" id="UP000034409"/>
    </source>
</evidence>
<evidence type="ECO:0000313" key="4">
    <source>
        <dbReference type="EMBL" id="KKG15549.1"/>
    </source>
</evidence>
<evidence type="ECO:0000313" key="54">
    <source>
        <dbReference type="EMBL" id="KKI01339.1"/>
    </source>
</evidence>
<dbReference type="EMBL" id="JJPX01000141">
    <property type="protein sequence ID" value="KKH07143.1"/>
    <property type="molecule type" value="Genomic_DNA"/>
</dbReference>
<dbReference type="EMBL" id="JJQT01000158">
    <property type="protein sequence ID" value="KKH76707.1"/>
    <property type="molecule type" value="Genomic_DNA"/>
</dbReference>
<dbReference type="Proteomes" id="UP000034547">
    <property type="component" value="Unassembled WGS sequence"/>
</dbReference>
<accession>A0A0F8F717</accession>
<dbReference type="EMBL" id="JJQP01000134">
    <property type="protein sequence ID" value="KKH66325.1"/>
    <property type="molecule type" value="Genomic_DNA"/>
</dbReference>
<dbReference type="Proteomes" id="UP000033933">
    <property type="component" value="Unassembled WGS sequence"/>
</dbReference>
<evidence type="ECO:0000313" key="17">
    <source>
        <dbReference type="EMBL" id="KKG70603.1"/>
    </source>
</evidence>
<dbReference type="EMBL" id="JJPV01000010">
    <property type="protein sequence ID" value="KKH03680.1"/>
    <property type="molecule type" value="Genomic_DNA"/>
</dbReference>
<evidence type="ECO:0000313" key="61">
    <source>
        <dbReference type="Proteomes" id="UP000033933"/>
    </source>
</evidence>
<evidence type="ECO:0000313" key="9">
    <source>
        <dbReference type="EMBL" id="KKG43139.1"/>
    </source>
</evidence>
<organism evidence="11 76">
    <name type="scientific">Methanosarcina mazei</name>
    <name type="common">Methanosarcina frisia</name>
    <dbReference type="NCBI Taxonomy" id="2209"/>
    <lineage>
        <taxon>Archaea</taxon>
        <taxon>Methanobacteriati</taxon>
        <taxon>Methanobacteriota</taxon>
        <taxon>Stenosarchaea group</taxon>
        <taxon>Methanomicrobia</taxon>
        <taxon>Methanosarcinales</taxon>
        <taxon>Methanosarcinaceae</taxon>
        <taxon>Methanosarcina</taxon>
    </lineage>
</organism>
<dbReference type="EMBL" id="JJPM01000107">
    <property type="protein sequence ID" value="KKG76951.1"/>
    <property type="molecule type" value="Genomic_DNA"/>
</dbReference>
<dbReference type="Proteomes" id="UP000034657">
    <property type="component" value="Unassembled WGS sequence"/>
</dbReference>
<dbReference type="GeneID" id="24864640"/>
<dbReference type="RefSeq" id="WP_015413093.1">
    <property type="nucleotide sequence ID" value="NZ_CP029709.1"/>
</dbReference>
<evidence type="ECO:0000313" key="100">
    <source>
        <dbReference type="Proteomes" id="UP000034817"/>
    </source>
</evidence>
<evidence type="ECO:0000313" key="108">
    <source>
        <dbReference type="Proteomes" id="UP000300067"/>
    </source>
</evidence>
<dbReference type="EMBL" id="JJPF01000069">
    <property type="protein sequence ID" value="KKG43139.1"/>
    <property type="molecule type" value="Genomic_DNA"/>
</dbReference>
<dbReference type="EMBL" id="JJQQ01000042">
    <property type="protein sequence ID" value="KKH68992.1"/>
    <property type="molecule type" value="Genomic_DNA"/>
</dbReference>
<dbReference type="Proteomes" id="UP000034450">
    <property type="component" value="Unassembled WGS sequence"/>
</dbReference>
<dbReference type="Proteomes" id="UP000034667">
    <property type="component" value="Unassembled WGS sequence"/>
</dbReference>
<evidence type="ECO:0000313" key="92">
    <source>
        <dbReference type="Proteomes" id="UP000034597"/>
    </source>
</evidence>
<dbReference type="EMBL" id="JJPE01000088">
    <property type="protein sequence ID" value="KKG43797.1"/>
    <property type="molecule type" value="Genomic_DNA"/>
</dbReference>
<evidence type="ECO:0000313" key="105">
    <source>
        <dbReference type="Proteomes" id="UP000034925"/>
    </source>
</evidence>
<evidence type="ECO:0000313" key="68">
    <source>
        <dbReference type="Proteomes" id="UP000034074"/>
    </source>
</evidence>